<dbReference type="Pfam" id="PF06961">
    <property type="entry name" value="DUF1294"/>
    <property type="match status" value="1"/>
</dbReference>
<proteinExistence type="predicted"/>
<keyword evidence="1" id="KW-0812">Transmembrane</keyword>
<accession>A0A432XPJ0</accession>
<feature type="transmembrane region" description="Helical" evidence="1">
    <location>
        <begin position="29"/>
        <end position="46"/>
    </location>
</feature>
<sequence length="132" mass="15323">MRMLSFGLFAAVMAAIVYAVVARQMPAWVLFYFPTINVLTFAIYSHDKSHAERDLRRVSERTLLTLGAAGGWLGGLLARHMFRHKTRKQPFRNYFWGTVLVNLFILLWLSEFGLALEHHAYDLIMQARSYTR</sequence>
<protein>
    <submittedName>
        <fullName evidence="2">DUF1294 domain-containing protein</fullName>
    </submittedName>
</protein>
<dbReference type="InterPro" id="IPR010718">
    <property type="entry name" value="DUF1294"/>
</dbReference>
<dbReference type="Proteomes" id="UP000286678">
    <property type="component" value="Unassembled WGS sequence"/>
</dbReference>
<name>A0A432XPJ0_9GAMM</name>
<dbReference type="EMBL" id="PIPT01000001">
    <property type="protein sequence ID" value="RUO50645.1"/>
    <property type="molecule type" value="Genomic_DNA"/>
</dbReference>
<gene>
    <name evidence="2" type="ORF">CWE21_00640</name>
</gene>
<dbReference type="RefSeq" id="WP_126832185.1">
    <property type="nucleotide sequence ID" value="NZ_PIPT01000001.1"/>
</dbReference>
<dbReference type="OrthoDB" id="72963at2"/>
<keyword evidence="1" id="KW-0472">Membrane</keyword>
<evidence type="ECO:0000313" key="2">
    <source>
        <dbReference type="EMBL" id="RUO50645.1"/>
    </source>
</evidence>
<keyword evidence="3" id="KW-1185">Reference proteome</keyword>
<comment type="caution">
    <text evidence="2">The sequence shown here is derived from an EMBL/GenBank/DDBJ whole genome shotgun (WGS) entry which is preliminary data.</text>
</comment>
<dbReference type="AlphaFoldDB" id="A0A432XPJ0"/>
<keyword evidence="1" id="KW-1133">Transmembrane helix</keyword>
<feature type="transmembrane region" description="Helical" evidence="1">
    <location>
        <begin position="62"/>
        <end position="82"/>
    </location>
</feature>
<evidence type="ECO:0000313" key="3">
    <source>
        <dbReference type="Proteomes" id="UP000286678"/>
    </source>
</evidence>
<evidence type="ECO:0000256" key="1">
    <source>
        <dbReference type="SAM" id="Phobius"/>
    </source>
</evidence>
<feature type="transmembrane region" description="Helical" evidence="1">
    <location>
        <begin position="94"/>
        <end position="116"/>
    </location>
</feature>
<organism evidence="2 3">
    <name type="scientific">Pseudidiomarina aquimaris</name>
    <dbReference type="NCBI Taxonomy" id="641841"/>
    <lineage>
        <taxon>Bacteria</taxon>
        <taxon>Pseudomonadati</taxon>
        <taxon>Pseudomonadota</taxon>
        <taxon>Gammaproteobacteria</taxon>
        <taxon>Alteromonadales</taxon>
        <taxon>Idiomarinaceae</taxon>
        <taxon>Pseudidiomarina</taxon>
    </lineage>
</organism>
<reference evidence="3" key="1">
    <citation type="journal article" date="2018" name="Front. Microbiol.">
        <title>Genome-Based Analysis Reveals the Taxonomy and Diversity of the Family Idiomarinaceae.</title>
        <authorList>
            <person name="Liu Y."/>
            <person name="Lai Q."/>
            <person name="Shao Z."/>
        </authorList>
    </citation>
    <scope>NUCLEOTIDE SEQUENCE [LARGE SCALE GENOMIC DNA]</scope>
    <source>
        <strain evidence="3">SW15</strain>
    </source>
</reference>